<dbReference type="OrthoDB" id="9801421at2"/>
<keyword evidence="2 8" id="KW-0645">Protease</keyword>
<dbReference type="PANTHER" id="PTHR11757">
    <property type="entry name" value="PROTEASE FAMILY S9A OLIGOPEPTIDASE"/>
    <property type="match status" value="1"/>
</dbReference>
<dbReference type="RefSeq" id="WP_075836934.1">
    <property type="nucleotide sequence ID" value="NZ_MSTI01000175.1"/>
</dbReference>
<protein>
    <submittedName>
        <fullName evidence="8">Protease II</fullName>
    </submittedName>
</protein>
<accession>A0A1U7NRM1</accession>
<gene>
    <name evidence="8" type="ORF">BOO71_0014545</name>
</gene>
<dbReference type="Proteomes" id="UP000186607">
    <property type="component" value="Unassembled WGS sequence"/>
</dbReference>
<keyword evidence="9" id="KW-1185">Reference proteome</keyword>
<evidence type="ECO:0000259" key="6">
    <source>
        <dbReference type="Pfam" id="PF00326"/>
    </source>
</evidence>
<dbReference type="GO" id="GO:0006508">
    <property type="term" value="P:proteolysis"/>
    <property type="evidence" value="ECO:0007669"/>
    <property type="project" value="UniProtKB-KW"/>
</dbReference>
<keyword evidence="4" id="KW-0720">Serine protease</keyword>
<dbReference type="Gene3D" id="2.130.10.120">
    <property type="entry name" value="Prolyl oligopeptidase, N-terminal domain"/>
    <property type="match status" value="1"/>
</dbReference>
<dbReference type="InterPro" id="IPR001375">
    <property type="entry name" value="Peptidase_S9_cat"/>
</dbReference>
<sequence length="707" mass="77753">MPDPSESRPTPQPPTAQPPSADREPITHSIHGETRPDDYHWLKTRGRADAGVLGYLNAENAHLDAVMSPLRGTQATIYKELLSHVQEDDEQPPVQDGEWHYFTRTLEGKAHPVFLRRPHAGGEEQTLLDLNALKEREGLDNVWVYLTRPSPDGRYWAYLMDKTGQEVWELRVLDTQTGELAEAALTGISGWTLAWHADSSALLYATEDDTQRADKLWRHTLGQPQSTDELLLQEDDSTFRVGASLSENGETLLLASEANMAQEWLALDAHDAGATPQMLLPRVRGTEVTLADGGDHWLALTNAGGAEEFKLVRLPKVGEMDLQNADEVVPYTAERHLTGMHLFKTHLLLSGREDGFTRLWVLPRTVSADGKSGYSAARRVEFPEDSYTVRIGGNRVYDTGTARILYSSLTRPTEHLDLDLNTLETVLVKATPVPNYDASQYVSEMVWATAPDGEQVPVSVVRRRDTALPAPTLLYGYGSYGIPMDPSFSMTRLPLLDRGWVWAIAHIRGGSERGRRWYDAGRLGHKMNTFTDFVAAGEHLKAAGMAGDLVAMGRSAGGLLMGAVVNLRPDLWKAAFVGVPFVDVLSTMLDASIPLTTGEYDEWGNPNDAGAYADMRAYSPYDNLKAGVYPHLFVSTGLNDPRVAYWEPAKYVARLRTLEEPSSGTLVLKTNMGAGHGGSSGRYDALNEAAEEYAFALAAVAGELQGE</sequence>
<feature type="domain" description="Peptidase S9 prolyl oligopeptidase catalytic" evidence="6">
    <location>
        <begin position="486"/>
        <end position="700"/>
    </location>
</feature>
<evidence type="ECO:0000256" key="2">
    <source>
        <dbReference type="ARBA" id="ARBA00022670"/>
    </source>
</evidence>
<evidence type="ECO:0000259" key="7">
    <source>
        <dbReference type="Pfam" id="PF02897"/>
    </source>
</evidence>
<dbReference type="Gene3D" id="3.40.50.1820">
    <property type="entry name" value="alpha/beta hydrolase"/>
    <property type="match status" value="1"/>
</dbReference>
<dbReference type="Pfam" id="PF00326">
    <property type="entry name" value="Peptidase_S9"/>
    <property type="match status" value="1"/>
</dbReference>
<dbReference type="InterPro" id="IPR023302">
    <property type="entry name" value="Pept_S9A_N"/>
</dbReference>
<dbReference type="GO" id="GO:0004252">
    <property type="term" value="F:serine-type endopeptidase activity"/>
    <property type="evidence" value="ECO:0007669"/>
    <property type="project" value="InterPro"/>
</dbReference>
<dbReference type="STRING" id="249408.BOO71_0014545"/>
<feature type="domain" description="Peptidase S9A N-terminal" evidence="7">
    <location>
        <begin position="18"/>
        <end position="430"/>
    </location>
</feature>
<evidence type="ECO:0000313" key="8">
    <source>
        <dbReference type="EMBL" id="OLV15569.1"/>
    </source>
</evidence>
<feature type="region of interest" description="Disordered" evidence="5">
    <location>
        <begin position="1"/>
        <end position="38"/>
    </location>
</feature>
<keyword evidence="3" id="KW-0378">Hydrolase</keyword>
<dbReference type="InterPro" id="IPR002470">
    <property type="entry name" value="Peptidase_S9A"/>
</dbReference>
<evidence type="ECO:0000256" key="1">
    <source>
        <dbReference type="ARBA" id="ARBA00005228"/>
    </source>
</evidence>
<name>A0A1U7NRM1_9DEIO</name>
<dbReference type="SUPFAM" id="SSF53474">
    <property type="entry name" value="alpha/beta-Hydrolases"/>
    <property type="match status" value="1"/>
</dbReference>
<proteinExistence type="inferred from homology"/>
<dbReference type="Pfam" id="PF02897">
    <property type="entry name" value="Peptidase_S9_N"/>
    <property type="match status" value="1"/>
</dbReference>
<evidence type="ECO:0000256" key="5">
    <source>
        <dbReference type="SAM" id="MobiDB-lite"/>
    </source>
</evidence>
<dbReference type="InterPro" id="IPR051543">
    <property type="entry name" value="Serine_Peptidase_S9A"/>
</dbReference>
<dbReference type="SUPFAM" id="SSF50993">
    <property type="entry name" value="Peptidase/esterase 'gauge' domain"/>
    <property type="match status" value="1"/>
</dbReference>
<evidence type="ECO:0000313" key="9">
    <source>
        <dbReference type="Proteomes" id="UP000186607"/>
    </source>
</evidence>
<dbReference type="EMBL" id="MSTI01000175">
    <property type="protein sequence ID" value="OLV15569.1"/>
    <property type="molecule type" value="Genomic_DNA"/>
</dbReference>
<dbReference type="PANTHER" id="PTHR11757:SF19">
    <property type="entry name" value="PROLYL ENDOPEPTIDASE-LIKE"/>
    <property type="match status" value="1"/>
</dbReference>
<dbReference type="PRINTS" id="PR00862">
    <property type="entry name" value="PROLIGOPTASE"/>
</dbReference>
<organism evidence="8 9">
    <name type="scientific">Deinococcus marmoris</name>
    <dbReference type="NCBI Taxonomy" id="249408"/>
    <lineage>
        <taxon>Bacteria</taxon>
        <taxon>Thermotogati</taxon>
        <taxon>Deinococcota</taxon>
        <taxon>Deinococci</taxon>
        <taxon>Deinococcales</taxon>
        <taxon>Deinococcaceae</taxon>
        <taxon>Deinococcus</taxon>
    </lineage>
</organism>
<reference evidence="8 9" key="1">
    <citation type="submission" date="2017-01" db="EMBL/GenBank/DDBJ databases">
        <title>Genome Analysis of Deinococcus marmoris KOPRI26562.</title>
        <authorList>
            <person name="Kim J.H."/>
            <person name="Oh H.-M."/>
        </authorList>
    </citation>
    <scope>NUCLEOTIDE SEQUENCE [LARGE SCALE GENOMIC DNA]</scope>
    <source>
        <strain evidence="8 9">KOPRI26562</strain>
    </source>
</reference>
<feature type="compositionally biased region" description="Basic and acidic residues" evidence="5">
    <location>
        <begin position="21"/>
        <end position="38"/>
    </location>
</feature>
<evidence type="ECO:0000256" key="3">
    <source>
        <dbReference type="ARBA" id="ARBA00022801"/>
    </source>
</evidence>
<comment type="similarity">
    <text evidence="1">Belongs to the peptidase S9A family.</text>
</comment>
<comment type="caution">
    <text evidence="8">The sequence shown here is derived from an EMBL/GenBank/DDBJ whole genome shotgun (WGS) entry which is preliminary data.</text>
</comment>
<evidence type="ECO:0000256" key="4">
    <source>
        <dbReference type="ARBA" id="ARBA00022825"/>
    </source>
</evidence>
<dbReference type="InterPro" id="IPR029058">
    <property type="entry name" value="AB_hydrolase_fold"/>
</dbReference>
<dbReference type="AlphaFoldDB" id="A0A1U7NRM1"/>